<name>A0AA97P3X4_PYRO3</name>
<gene>
    <name evidence="1" type="ORF">OOU_Y34scaffold00275g17</name>
</gene>
<dbReference type="AlphaFoldDB" id="A0AA97P3X4"/>
<dbReference type="EMBL" id="JH792849">
    <property type="protein sequence ID" value="ELQ41501.1"/>
    <property type="molecule type" value="Genomic_DNA"/>
</dbReference>
<dbReference type="Proteomes" id="UP000011086">
    <property type="component" value="Unassembled WGS sequence"/>
</dbReference>
<protein>
    <submittedName>
        <fullName evidence="1">Uncharacterized protein</fullName>
    </submittedName>
</protein>
<organism evidence="1">
    <name type="scientific">Pyricularia oryzae (strain Y34)</name>
    <name type="common">Rice blast fungus</name>
    <name type="synonym">Magnaporthe oryzae</name>
    <dbReference type="NCBI Taxonomy" id="1143189"/>
    <lineage>
        <taxon>Eukaryota</taxon>
        <taxon>Fungi</taxon>
        <taxon>Dikarya</taxon>
        <taxon>Ascomycota</taxon>
        <taxon>Pezizomycotina</taxon>
        <taxon>Sordariomycetes</taxon>
        <taxon>Sordariomycetidae</taxon>
        <taxon>Magnaporthales</taxon>
        <taxon>Pyriculariaceae</taxon>
        <taxon>Pyricularia</taxon>
    </lineage>
</organism>
<proteinExistence type="predicted"/>
<accession>A0AA97P3X4</accession>
<evidence type="ECO:0000313" key="1">
    <source>
        <dbReference type="EMBL" id="ELQ41501.1"/>
    </source>
</evidence>
<sequence length="74" mass="8222">MTSRHGCAKRCRRASVVVVLGRLRHLIQRIRGFVEKCGCVGFCTNCGLGNGQGHLHWLWVLASLEQWTCTAILG</sequence>
<reference evidence="1" key="1">
    <citation type="journal article" date="2012" name="PLoS Genet.">
        <title>Comparative analysis of the genomes of two field isolates of the rice blast fungus Magnaporthe oryzae.</title>
        <authorList>
            <person name="Xue M."/>
            <person name="Yang J."/>
            <person name="Li Z."/>
            <person name="Hu S."/>
            <person name="Yao N."/>
            <person name="Dean R.A."/>
            <person name="Zhao W."/>
            <person name="Shen M."/>
            <person name="Zhang H."/>
            <person name="Li C."/>
            <person name="Liu L."/>
            <person name="Cao L."/>
            <person name="Xu X."/>
            <person name="Xing Y."/>
            <person name="Hsiang T."/>
            <person name="Zhang Z."/>
            <person name="Xu J.R."/>
            <person name="Peng Y.L."/>
        </authorList>
    </citation>
    <scope>NUCLEOTIDE SEQUENCE</scope>
    <source>
        <strain evidence="1">Y34</strain>
    </source>
</reference>